<comment type="caution">
    <text evidence="2">The sequence shown here is derived from an EMBL/GenBank/DDBJ whole genome shotgun (WGS) entry which is preliminary data.</text>
</comment>
<evidence type="ECO:0000313" key="3">
    <source>
        <dbReference type="Proteomes" id="UP001516023"/>
    </source>
</evidence>
<dbReference type="Pfam" id="PF00498">
    <property type="entry name" value="FHA"/>
    <property type="match status" value="1"/>
</dbReference>
<name>A0ABD3QEF7_9STRA</name>
<dbReference type="AlphaFoldDB" id="A0ABD3QEF7"/>
<protein>
    <recommendedName>
        <fullName evidence="1">FHA domain-containing protein</fullName>
    </recommendedName>
</protein>
<proteinExistence type="predicted"/>
<dbReference type="InterPro" id="IPR000253">
    <property type="entry name" value="FHA_dom"/>
</dbReference>
<dbReference type="PROSITE" id="PS50006">
    <property type="entry name" value="FHA_DOMAIN"/>
    <property type="match status" value="1"/>
</dbReference>
<dbReference type="EMBL" id="JABMIG020000045">
    <property type="protein sequence ID" value="KAL3798550.1"/>
    <property type="molecule type" value="Genomic_DNA"/>
</dbReference>
<dbReference type="Proteomes" id="UP001516023">
    <property type="component" value="Unassembled WGS sequence"/>
</dbReference>
<dbReference type="InterPro" id="IPR008984">
    <property type="entry name" value="SMAD_FHA_dom_sf"/>
</dbReference>
<reference evidence="2 3" key="1">
    <citation type="journal article" date="2020" name="G3 (Bethesda)">
        <title>Improved Reference Genome for Cyclotella cryptica CCMP332, a Model for Cell Wall Morphogenesis, Salinity Adaptation, and Lipid Production in Diatoms (Bacillariophyta).</title>
        <authorList>
            <person name="Roberts W.R."/>
            <person name="Downey K.M."/>
            <person name="Ruck E.C."/>
            <person name="Traller J.C."/>
            <person name="Alverson A.J."/>
        </authorList>
    </citation>
    <scope>NUCLEOTIDE SEQUENCE [LARGE SCALE GENOMIC DNA]</scope>
    <source>
        <strain evidence="2 3">CCMP332</strain>
    </source>
</reference>
<sequence>MNPHNAIHLASLKMDDSASVVSVVSTSAKFPPGEPNNEWTIEELVHWSLSQHHAMAIEKTEEYTESLRDYCERECDDIMALHSMAIEMAQNNENKMAPSAAASNTDVALKSPPKSNNNHIEVLITSGPHSGSKIHLRPKPGAPCFIGRSKGKKFIKNGISLHKDQEVSTTHGKILVEGWTMGLADGSNAANKMGHAPKFYFVDVGSTNGTTMNGDLVEPESKVLLMEGLELKVGGSMLKFILND</sequence>
<evidence type="ECO:0000313" key="2">
    <source>
        <dbReference type="EMBL" id="KAL3798550.1"/>
    </source>
</evidence>
<organism evidence="2 3">
    <name type="scientific">Cyclotella cryptica</name>
    <dbReference type="NCBI Taxonomy" id="29204"/>
    <lineage>
        <taxon>Eukaryota</taxon>
        <taxon>Sar</taxon>
        <taxon>Stramenopiles</taxon>
        <taxon>Ochrophyta</taxon>
        <taxon>Bacillariophyta</taxon>
        <taxon>Coscinodiscophyceae</taxon>
        <taxon>Thalassiosirophycidae</taxon>
        <taxon>Stephanodiscales</taxon>
        <taxon>Stephanodiscaceae</taxon>
        <taxon>Cyclotella</taxon>
    </lineage>
</organism>
<evidence type="ECO:0000259" key="1">
    <source>
        <dbReference type="PROSITE" id="PS50006"/>
    </source>
</evidence>
<feature type="domain" description="FHA" evidence="1">
    <location>
        <begin position="144"/>
        <end position="217"/>
    </location>
</feature>
<dbReference type="Gene3D" id="2.60.200.20">
    <property type="match status" value="1"/>
</dbReference>
<keyword evidence="3" id="KW-1185">Reference proteome</keyword>
<accession>A0ABD3QEF7</accession>
<dbReference type="SUPFAM" id="SSF49879">
    <property type="entry name" value="SMAD/FHA domain"/>
    <property type="match status" value="1"/>
</dbReference>
<gene>
    <name evidence="2" type="ORF">HJC23_011854</name>
</gene>